<accession>A0A8S5QCE3</accession>
<protein>
    <submittedName>
        <fullName evidence="1">Uncharacterized protein</fullName>
    </submittedName>
</protein>
<reference evidence="1" key="1">
    <citation type="journal article" date="2021" name="Proc. Natl. Acad. Sci. U.S.A.">
        <title>A Catalog of Tens of Thousands of Viruses from Human Metagenomes Reveals Hidden Associations with Chronic Diseases.</title>
        <authorList>
            <person name="Tisza M.J."/>
            <person name="Buck C.B."/>
        </authorList>
    </citation>
    <scope>NUCLEOTIDE SEQUENCE</scope>
    <source>
        <strain evidence="1">CtHhH6</strain>
    </source>
</reference>
<proteinExistence type="predicted"/>
<sequence length="50" mass="6106">MIIFILILPPCYINNITQTKKKWTVFYRKKATFSELYSHIESYSDIYRDL</sequence>
<name>A0A8S5QCE3_9CAUD</name>
<dbReference type="EMBL" id="BK015633">
    <property type="protein sequence ID" value="DAE16935.1"/>
    <property type="molecule type" value="Genomic_DNA"/>
</dbReference>
<evidence type="ECO:0000313" key="1">
    <source>
        <dbReference type="EMBL" id="DAE16935.1"/>
    </source>
</evidence>
<organism evidence="1">
    <name type="scientific">Siphoviridae sp. ctHhH6</name>
    <dbReference type="NCBI Taxonomy" id="2825422"/>
    <lineage>
        <taxon>Viruses</taxon>
        <taxon>Duplodnaviria</taxon>
        <taxon>Heunggongvirae</taxon>
        <taxon>Uroviricota</taxon>
        <taxon>Caudoviricetes</taxon>
    </lineage>
</organism>